<keyword evidence="6 8" id="KW-0862">Zinc</keyword>
<feature type="active site" description="Proton donor" evidence="8">
    <location>
        <position position="85"/>
    </location>
</feature>
<feature type="binding site" evidence="8">
    <location>
        <position position="113"/>
    </location>
    <ligand>
        <name>Zn(2+)</name>
        <dbReference type="ChEBI" id="CHEBI:29105"/>
        <note>catalytic</note>
    </ligand>
</feature>
<comment type="catalytic activity">
    <reaction evidence="7 8">
        <text>adenosine(34) in tRNA + H2O + H(+) = inosine(34) in tRNA + NH4(+)</text>
        <dbReference type="Rhea" id="RHEA:43168"/>
        <dbReference type="Rhea" id="RHEA-COMP:10373"/>
        <dbReference type="Rhea" id="RHEA-COMP:10374"/>
        <dbReference type="ChEBI" id="CHEBI:15377"/>
        <dbReference type="ChEBI" id="CHEBI:15378"/>
        <dbReference type="ChEBI" id="CHEBI:28938"/>
        <dbReference type="ChEBI" id="CHEBI:74411"/>
        <dbReference type="ChEBI" id="CHEBI:82852"/>
        <dbReference type="EC" id="3.5.4.33"/>
    </reaction>
</comment>
<evidence type="ECO:0000256" key="5">
    <source>
        <dbReference type="ARBA" id="ARBA00022801"/>
    </source>
</evidence>
<evidence type="ECO:0000256" key="3">
    <source>
        <dbReference type="ARBA" id="ARBA00022694"/>
    </source>
</evidence>
<dbReference type="NCBIfam" id="NF008113">
    <property type="entry name" value="PRK10860.1"/>
    <property type="match status" value="1"/>
</dbReference>
<dbReference type="GO" id="GO:0002100">
    <property type="term" value="P:tRNA wobble adenosine to inosine editing"/>
    <property type="evidence" value="ECO:0007669"/>
    <property type="project" value="UniProtKB-UniRule"/>
</dbReference>
<accession>A0A142BF43</accession>
<keyword evidence="5 8" id="KW-0378">Hydrolase</keyword>
<dbReference type="PATRIC" id="fig|570277.3.peg.3635"/>
<comment type="similarity">
    <text evidence="1">Belongs to the cytidine and deoxycytidylate deaminase family. ADAT2 subfamily.</text>
</comment>
<keyword evidence="3 8" id="KW-0819">tRNA processing</keyword>
<comment type="subunit">
    <text evidence="2 8">Homodimer.</text>
</comment>
<dbReference type="InterPro" id="IPR002125">
    <property type="entry name" value="CMP_dCMP_dom"/>
</dbReference>
<dbReference type="KEGG" id="emp:EZMO1_3378"/>
<sequence length="198" mass="22207">MYTASLLSELDTGKALKRVLESRSGENPSNEQPDSDWMREALAEAHKGWEKLEVPVGAVIVQNGEIIARAHNQPISGCNPVAHAEILALQQAARALGNYRLVDCDLYVTLEPCTMCAGAIIHSRIRRVIFGACEPKSGAVVSVTQVLDQPQMNYRVEVTRGVLQDECSEMMSAFFRERRRQKKEERKRLRLCYTNSAF</sequence>
<dbReference type="EMBL" id="CP013251">
    <property type="protein sequence ID" value="AMO57369.1"/>
    <property type="molecule type" value="Genomic_DNA"/>
</dbReference>
<evidence type="ECO:0000256" key="6">
    <source>
        <dbReference type="ARBA" id="ARBA00022833"/>
    </source>
</evidence>
<dbReference type="HAMAP" id="MF_00972">
    <property type="entry name" value="tRNA_aden_deaminase"/>
    <property type="match status" value="1"/>
</dbReference>
<dbReference type="PROSITE" id="PS00903">
    <property type="entry name" value="CYT_DCMP_DEAMINASES_1"/>
    <property type="match status" value="1"/>
</dbReference>
<reference evidence="10 11" key="1">
    <citation type="journal article" date="2016" name="Front. Microbiol.">
        <title>Genomic Insight into the Host-Endosymbiont Relationship of Endozoicomonas montiporae CL-33(T) with its Coral Host.</title>
        <authorList>
            <person name="Ding J.-Y."/>
            <person name="Shiu J.-H."/>
            <person name="Chen W.-M."/>
            <person name="Chiang Y.-R."/>
            <person name="Tang S.-L."/>
        </authorList>
    </citation>
    <scope>NUCLEOTIDE SEQUENCE [LARGE SCALE GENOMIC DNA]</scope>
    <source>
        <strain evidence="10 11">CL-33</strain>
    </source>
</reference>
<dbReference type="Proteomes" id="UP000071065">
    <property type="component" value="Chromosome"/>
</dbReference>
<dbReference type="CDD" id="cd01285">
    <property type="entry name" value="nucleoside_deaminase"/>
    <property type="match status" value="1"/>
</dbReference>
<gene>
    <name evidence="8 10" type="primary">tadA</name>
    <name evidence="10" type="ORF">EZMO1_3378</name>
</gene>
<dbReference type="InterPro" id="IPR016193">
    <property type="entry name" value="Cytidine_deaminase-like"/>
</dbReference>
<evidence type="ECO:0000313" key="11">
    <source>
        <dbReference type="Proteomes" id="UP000071065"/>
    </source>
</evidence>
<organism evidence="10 11">
    <name type="scientific">Endozoicomonas montiporae CL-33</name>
    <dbReference type="NCBI Taxonomy" id="570277"/>
    <lineage>
        <taxon>Bacteria</taxon>
        <taxon>Pseudomonadati</taxon>
        <taxon>Pseudomonadota</taxon>
        <taxon>Gammaproteobacteria</taxon>
        <taxon>Oceanospirillales</taxon>
        <taxon>Endozoicomonadaceae</taxon>
        <taxon>Endozoicomonas</taxon>
    </lineage>
</organism>
<proteinExistence type="inferred from homology"/>
<comment type="function">
    <text evidence="8">Catalyzes the deamination of adenosine to inosine at the wobble position 34 of tRNA(Arg2).</text>
</comment>
<dbReference type="EC" id="3.5.4.33" evidence="8"/>
<evidence type="ECO:0000256" key="8">
    <source>
        <dbReference type="HAMAP-Rule" id="MF_00972"/>
    </source>
</evidence>
<dbReference type="InterPro" id="IPR016192">
    <property type="entry name" value="APOBEC/CMP_deaminase_Zn-bd"/>
</dbReference>
<evidence type="ECO:0000256" key="2">
    <source>
        <dbReference type="ARBA" id="ARBA00011738"/>
    </source>
</evidence>
<feature type="domain" description="CMP/dCMP-type deaminase" evidence="9">
    <location>
        <begin position="32"/>
        <end position="141"/>
    </location>
</feature>
<keyword evidence="4 8" id="KW-0479">Metal-binding</keyword>
<evidence type="ECO:0000256" key="1">
    <source>
        <dbReference type="ARBA" id="ARBA00010669"/>
    </source>
</evidence>
<dbReference type="InterPro" id="IPR058535">
    <property type="entry name" value="MafB19-deam"/>
</dbReference>
<protein>
    <recommendedName>
        <fullName evidence="8">tRNA-specific adenosine deaminase</fullName>
        <ecNumber evidence="8">3.5.4.33</ecNumber>
    </recommendedName>
</protein>
<dbReference type="Gene3D" id="3.40.140.10">
    <property type="entry name" value="Cytidine Deaminase, domain 2"/>
    <property type="match status" value="1"/>
</dbReference>
<dbReference type="GO" id="GO:0008270">
    <property type="term" value="F:zinc ion binding"/>
    <property type="evidence" value="ECO:0007669"/>
    <property type="project" value="UniProtKB-UniRule"/>
</dbReference>
<dbReference type="SUPFAM" id="SSF53927">
    <property type="entry name" value="Cytidine deaminase-like"/>
    <property type="match status" value="1"/>
</dbReference>
<dbReference type="AlphaFoldDB" id="A0A142BF43"/>
<feature type="binding site" evidence="8">
    <location>
        <position position="116"/>
    </location>
    <ligand>
        <name>Zn(2+)</name>
        <dbReference type="ChEBI" id="CHEBI:29105"/>
        <note>catalytic</note>
    </ligand>
</feature>
<dbReference type="PANTHER" id="PTHR11079:SF202">
    <property type="entry name" value="TRNA-SPECIFIC ADENOSINE DEAMINASE"/>
    <property type="match status" value="1"/>
</dbReference>
<dbReference type="InterPro" id="IPR028883">
    <property type="entry name" value="tRNA_aden_deaminase"/>
</dbReference>
<dbReference type="FunFam" id="3.40.140.10:FF:000005">
    <property type="entry name" value="tRNA-specific adenosine deaminase"/>
    <property type="match status" value="1"/>
</dbReference>
<dbReference type="OrthoDB" id="9802676at2"/>
<dbReference type="GO" id="GO:0052717">
    <property type="term" value="F:tRNA-specific adenosine-34 deaminase activity"/>
    <property type="evidence" value="ECO:0007669"/>
    <property type="project" value="UniProtKB-UniRule"/>
</dbReference>
<dbReference type="PROSITE" id="PS51747">
    <property type="entry name" value="CYT_DCMP_DEAMINASES_2"/>
    <property type="match status" value="1"/>
</dbReference>
<dbReference type="PANTHER" id="PTHR11079">
    <property type="entry name" value="CYTOSINE DEAMINASE FAMILY MEMBER"/>
    <property type="match status" value="1"/>
</dbReference>
<dbReference type="STRING" id="570277.EZMO1_3378"/>
<evidence type="ECO:0000256" key="4">
    <source>
        <dbReference type="ARBA" id="ARBA00022723"/>
    </source>
</evidence>
<feature type="binding site" evidence="8">
    <location>
        <position position="83"/>
    </location>
    <ligand>
        <name>Zn(2+)</name>
        <dbReference type="ChEBI" id="CHEBI:29105"/>
        <note>catalytic</note>
    </ligand>
</feature>
<comment type="cofactor">
    <cofactor evidence="8">
        <name>Zn(2+)</name>
        <dbReference type="ChEBI" id="CHEBI:29105"/>
    </cofactor>
    <text evidence="8">Binds 1 zinc ion per subunit.</text>
</comment>
<evidence type="ECO:0000259" key="9">
    <source>
        <dbReference type="PROSITE" id="PS51747"/>
    </source>
</evidence>
<dbReference type="Pfam" id="PF14437">
    <property type="entry name" value="MafB19-deam"/>
    <property type="match status" value="1"/>
</dbReference>
<evidence type="ECO:0000256" key="7">
    <source>
        <dbReference type="ARBA" id="ARBA00048045"/>
    </source>
</evidence>
<evidence type="ECO:0000313" key="10">
    <source>
        <dbReference type="EMBL" id="AMO57369.1"/>
    </source>
</evidence>
<name>A0A142BF43_9GAMM</name>